<gene>
    <name evidence="3" type="ORF">LOK82_13710</name>
</gene>
<dbReference type="Proteomes" id="UP001220702">
    <property type="component" value="Unassembled WGS sequence"/>
</dbReference>
<feature type="domain" description="KfrA N-terminal DNA-binding" evidence="2">
    <location>
        <begin position="6"/>
        <end position="118"/>
    </location>
</feature>
<dbReference type="AlphaFoldDB" id="A0AAW6HY80"/>
<reference evidence="3" key="2">
    <citation type="journal article" date="2023" name="Commun. Biol.">
        <title>Suspicions of two bridgehead invasions of Xylella fastidiosa subsp. multiplex in France.</title>
        <authorList>
            <person name="Dupas E."/>
            <person name="Durand K."/>
            <person name="Rieux A."/>
            <person name="Briand M."/>
            <person name="Pruvost O."/>
            <person name="Cunty A."/>
            <person name="Denance N."/>
            <person name="Donnadieu C."/>
            <person name="Legendre B."/>
            <person name="Lopez-Roques C."/>
            <person name="Cesbron S."/>
            <person name="Ravigne V."/>
            <person name="Jacques M.A."/>
        </authorList>
    </citation>
    <scope>NUCLEOTIDE SEQUENCE</scope>
    <source>
        <strain evidence="3">CFBP8070</strain>
    </source>
</reference>
<keyword evidence="3" id="KW-0238">DNA-binding</keyword>
<dbReference type="InterPro" id="IPR021104">
    <property type="entry name" value="KfrA_DNA-bd_N"/>
</dbReference>
<dbReference type="RefSeq" id="WP_014607315.1">
    <property type="nucleotide sequence ID" value="NZ_CP090512.1"/>
</dbReference>
<proteinExistence type="predicted"/>
<reference evidence="3" key="1">
    <citation type="submission" date="2021-11" db="EMBL/GenBank/DDBJ databases">
        <authorList>
            <person name="Denance N."/>
            <person name="Briand M."/>
            <person name="Dupas E."/>
            <person name="Durand K."/>
            <person name="Legendre B."/>
            <person name="Cunty A."/>
            <person name="Donnadieu C."/>
            <person name="Lopez Roques C."/>
            <person name="Cesbron S."/>
            <person name="Jacques M.A."/>
        </authorList>
    </citation>
    <scope>NUCLEOTIDE SEQUENCE</scope>
    <source>
        <strain evidence="3">CFBP8070</strain>
    </source>
</reference>
<dbReference type="GO" id="GO:0003677">
    <property type="term" value="F:DNA binding"/>
    <property type="evidence" value="ECO:0007669"/>
    <property type="project" value="UniProtKB-KW"/>
</dbReference>
<name>A0AAW6HY80_XYLFS</name>
<evidence type="ECO:0000256" key="1">
    <source>
        <dbReference type="SAM" id="MobiDB-lite"/>
    </source>
</evidence>
<dbReference type="Pfam" id="PF11740">
    <property type="entry name" value="KfrA_N"/>
    <property type="match status" value="1"/>
</dbReference>
<evidence type="ECO:0000259" key="2">
    <source>
        <dbReference type="Pfam" id="PF11740"/>
    </source>
</evidence>
<evidence type="ECO:0000313" key="3">
    <source>
        <dbReference type="EMBL" id="MDC6409603.1"/>
    </source>
</evidence>
<dbReference type="EMBL" id="JAJKGN010000004">
    <property type="protein sequence ID" value="MDC6409603.1"/>
    <property type="molecule type" value="Genomic_DNA"/>
</dbReference>
<sequence>MNQEIKERIFAAADELHAANPNGEFPNVEAVRQLSRAGMNNVVEAMKEWRAKQRKQVQAVREPLPTKLHGILQATGQSLWETAQQLANESLEAARAAFEAEKTDLTELSVQQSAAFEAQTGELEVAQDRIVKLEAQATATIEQQQKQANELAELRTQYEESQRRATLAEQKAQETEHRATELRAELDRAHQDADRLRQERDKARDAAATAREEAAKLRGELEAIKTQNAVLLAALKPAGHLKRTQKA</sequence>
<organism evidence="3 4">
    <name type="scientific">Xylella fastidiosa subsp. multiplex</name>
    <dbReference type="NCBI Taxonomy" id="644357"/>
    <lineage>
        <taxon>Bacteria</taxon>
        <taxon>Pseudomonadati</taxon>
        <taxon>Pseudomonadota</taxon>
        <taxon>Gammaproteobacteria</taxon>
        <taxon>Lysobacterales</taxon>
        <taxon>Lysobacteraceae</taxon>
        <taxon>Xylella</taxon>
    </lineage>
</organism>
<evidence type="ECO:0000313" key="4">
    <source>
        <dbReference type="Proteomes" id="UP001220702"/>
    </source>
</evidence>
<accession>A0AAW6HY80</accession>
<comment type="caution">
    <text evidence="3">The sequence shown here is derived from an EMBL/GenBank/DDBJ whole genome shotgun (WGS) entry which is preliminary data.</text>
</comment>
<feature type="region of interest" description="Disordered" evidence="1">
    <location>
        <begin position="186"/>
        <end position="212"/>
    </location>
</feature>
<protein>
    <submittedName>
        <fullName evidence="3">DNA-binding protein</fullName>
    </submittedName>
</protein>